<organism evidence="1 2">
    <name type="scientific">Nocardioides zhouii</name>
    <dbReference type="NCBI Taxonomy" id="1168729"/>
    <lineage>
        <taxon>Bacteria</taxon>
        <taxon>Bacillati</taxon>
        <taxon>Actinomycetota</taxon>
        <taxon>Actinomycetes</taxon>
        <taxon>Propionibacteriales</taxon>
        <taxon>Nocardioidaceae</taxon>
        <taxon>Nocardioides</taxon>
    </lineage>
</organism>
<accession>A0A4Q2SNB6</accession>
<evidence type="ECO:0000313" key="1">
    <source>
        <dbReference type="EMBL" id="RYC05660.1"/>
    </source>
</evidence>
<dbReference type="AlphaFoldDB" id="A0A4Q2SNB6"/>
<dbReference type="Proteomes" id="UP000291101">
    <property type="component" value="Unassembled WGS sequence"/>
</dbReference>
<evidence type="ECO:0000313" key="2">
    <source>
        <dbReference type="Proteomes" id="UP000291101"/>
    </source>
</evidence>
<gene>
    <name evidence="1" type="ORF">EUA94_18095</name>
</gene>
<proteinExistence type="predicted"/>
<dbReference type="OrthoDB" id="3781446at2"/>
<comment type="caution">
    <text evidence="1">The sequence shown here is derived from an EMBL/GenBank/DDBJ whole genome shotgun (WGS) entry which is preliminary data.</text>
</comment>
<dbReference type="RefSeq" id="WP_129428295.1">
    <property type="nucleotide sequence ID" value="NZ_SDWV01000022.1"/>
</dbReference>
<reference evidence="1 2" key="1">
    <citation type="submission" date="2019-01" db="EMBL/GenBank/DDBJ databases">
        <title>Novel species of Nocardioides.</title>
        <authorList>
            <person name="Liu Q."/>
            <person name="X Y.-H."/>
        </authorList>
    </citation>
    <scope>NUCLEOTIDE SEQUENCE [LARGE SCALE GENOMIC DNA]</scope>
    <source>
        <strain evidence="1 2">HLT2-9</strain>
    </source>
</reference>
<name>A0A4Q2SNB6_9ACTN</name>
<keyword evidence="2" id="KW-1185">Reference proteome</keyword>
<protein>
    <submittedName>
        <fullName evidence="1">Uncharacterized protein</fullName>
    </submittedName>
</protein>
<sequence>MSDMDSLALHQAMEAEMMGGLGISPRAAMLVARERKRERLLETLGTASGATLAAAAASALVTFAELLAAGLPREDRLAELAMLYRGDCPVGFLRESRFQGEVIRDPALPVSTARAVLEAKPSALEIDVLSRRKDLANKELQLAAVRGRARARWQGKSGGEYAALRCLPAGWLELAGNGVDEEIVGILRNPNCSEAVVRRYITCGTARVRLQALLATHRRGLAIESSLVVAARDLPMTDSPKFPRRDRVVEVANRILAAR</sequence>
<dbReference type="EMBL" id="SDWV01000022">
    <property type="protein sequence ID" value="RYC05660.1"/>
    <property type="molecule type" value="Genomic_DNA"/>
</dbReference>